<dbReference type="PANTHER" id="PTHR31739:SF25">
    <property type="entry name" value="(E,E)-GERANYLLINALOOL SYNTHASE"/>
    <property type="match status" value="1"/>
</dbReference>
<dbReference type="Pfam" id="PF19086">
    <property type="entry name" value="Terpene_syn_C_2"/>
    <property type="match status" value="1"/>
</dbReference>
<protein>
    <submittedName>
        <fullName evidence="2">(E,E)-geranyllinalool synthase</fullName>
    </submittedName>
</protein>
<dbReference type="KEGG" id="mnt:21386032"/>
<gene>
    <name evidence="2" type="ORF">L484_002463</name>
</gene>
<dbReference type="AlphaFoldDB" id="W9SMK2"/>
<evidence type="ECO:0000313" key="3">
    <source>
        <dbReference type="Proteomes" id="UP000030645"/>
    </source>
</evidence>
<dbReference type="STRING" id="981085.W9SMK2"/>
<proteinExistence type="predicted"/>
<sequence>MATEYLKQEGSDITSCLRDIWYETFLSWLVESEWGSSDSIPSMDEYLKVGMISIATHTTVLPASCYLKPSLPNSKLRPPKYEPLTKLLMIISRLLNDVQSYKKEKDEGTPNSVLLHLRNNPEANIEEAISYVGEMLNKKKEEFLEHVLMDDLTDLPKECRHLHLSCLKVFQMFFNSSNRYDSDTEMLEDIAKAIYIPPQIHSSKNYKLPGLVKAPVLGSFPTEANVTKCSAIKLFHGRFGKPSKNFITSSLSVRQRSVTYGNVML</sequence>
<dbReference type="eggNOG" id="ENOG502REU3">
    <property type="taxonomic scope" value="Eukaryota"/>
</dbReference>
<dbReference type="GO" id="GO:0016102">
    <property type="term" value="P:diterpenoid biosynthetic process"/>
    <property type="evidence" value="ECO:0007669"/>
    <property type="project" value="TreeGrafter"/>
</dbReference>
<organism evidence="2 3">
    <name type="scientific">Morus notabilis</name>
    <dbReference type="NCBI Taxonomy" id="981085"/>
    <lineage>
        <taxon>Eukaryota</taxon>
        <taxon>Viridiplantae</taxon>
        <taxon>Streptophyta</taxon>
        <taxon>Embryophyta</taxon>
        <taxon>Tracheophyta</taxon>
        <taxon>Spermatophyta</taxon>
        <taxon>Magnoliopsida</taxon>
        <taxon>eudicotyledons</taxon>
        <taxon>Gunneridae</taxon>
        <taxon>Pentapetalae</taxon>
        <taxon>rosids</taxon>
        <taxon>fabids</taxon>
        <taxon>Rosales</taxon>
        <taxon>Moraceae</taxon>
        <taxon>Moreae</taxon>
        <taxon>Morus</taxon>
    </lineage>
</organism>
<dbReference type="SUPFAM" id="SSF48576">
    <property type="entry name" value="Terpenoid synthases"/>
    <property type="match status" value="1"/>
</dbReference>
<keyword evidence="3" id="KW-1185">Reference proteome</keyword>
<dbReference type="PANTHER" id="PTHR31739">
    <property type="entry name" value="ENT-COPALYL DIPHOSPHATE SYNTHASE, CHLOROPLASTIC"/>
    <property type="match status" value="1"/>
</dbReference>
<name>W9SMK2_9ROSA</name>
<dbReference type="GO" id="GO:0010333">
    <property type="term" value="F:terpene synthase activity"/>
    <property type="evidence" value="ECO:0007669"/>
    <property type="project" value="InterPro"/>
</dbReference>
<dbReference type="OrthoDB" id="2343925at2759"/>
<evidence type="ECO:0000256" key="1">
    <source>
        <dbReference type="ARBA" id="ARBA00022842"/>
    </source>
</evidence>
<dbReference type="InterPro" id="IPR008949">
    <property type="entry name" value="Isoprenoid_synthase_dom_sf"/>
</dbReference>
<keyword evidence="1" id="KW-0460">Magnesium</keyword>
<evidence type="ECO:0000313" key="2">
    <source>
        <dbReference type="EMBL" id="EXC53893.1"/>
    </source>
</evidence>
<dbReference type="Gene3D" id="1.10.600.10">
    <property type="entry name" value="Farnesyl Diphosphate Synthase"/>
    <property type="match status" value="1"/>
</dbReference>
<reference evidence="3" key="1">
    <citation type="submission" date="2013-01" db="EMBL/GenBank/DDBJ databases">
        <title>Draft Genome Sequence of a Mulberry Tree, Morus notabilis C.K. Schneid.</title>
        <authorList>
            <person name="He N."/>
            <person name="Zhao S."/>
        </authorList>
    </citation>
    <scope>NUCLEOTIDE SEQUENCE</scope>
</reference>
<accession>W9SMK2</accession>
<dbReference type="InterPro" id="IPR050148">
    <property type="entry name" value="Terpene_synthase-like"/>
</dbReference>
<dbReference type="Proteomes" id="UP000030645">
    <property type="component" value="Unassembled WGS sequence"/>
</dbReference>
<dbReference type="GO" id="GO:0000287">
    <property type="term" value="F:magnesium ion binding"/>
    <property type="evidence" value="ECO:0007669"/>
    <property type="project" value="TreeGrafter"/>
</dbReference>
<dbReference type="EMBL" id="KE625670">
    <property type="protein sequence ID" value="EXC53893.1"/>
    <property type="molecule type" value="Genomic_DNA"/>
</dbReference>